<reference evidence="2" key="1">
    <citation type="submission" date="2020-10" db="EMBL/GenBank/DDBJ databases">
        <authorList>
            <person name="Gilroy R."/>
        </authorList>
    </citation>
    <scope>NUCLEOTIDE SEQUENCE</scope>
    <source>
        <strain evidence="2">ChiHecec2B26-709</strain>
    </source>
</reference>
<feature type="transmembrane region" description="Helical" evidence="1">
    <location>
        <begin position="43"/>
        <end position="65"/>
    </location>
</feature>
<accession>A0A9D1GNA2</accession>
<keyword evidence="1" id="KW-0472">Membrane</keyword>
<feature type="transmembrane region" description="Helical" evidence="1">
    <location>
        <begin position="127"/>
        <end position="147"/>
    </location>
</feature>
<sequence>MENYNELEQMRQEMASLKEKLDRQTIISEEHIRRSMCDKVHRMKIQTAVLAVAGIAGAGYCLWALHFYMGFSLALAIFTVLFITAAVAFSLWSTRRIHPEDMMGEDLAKAGREIAMMRKRGLAWKKAAYPFLALWFIWVVIECFSAGMDNELLQGFLLGCGLGMLGALICTAVLDRRQNAMLDGMLKQIDELIR</sequence>
<dbReference type="Proteomes" id="UP000886881">
    <property type="component" value="Unassembled WGS sequence"/>
</dbReference>
<gene>
    <name evidence="2" type="ORF">IAC35_02370</name>
</gene>
<comment type="caution">
    <text evidence="2">The sequence shown here is derived from an EMBL/GenBank/DDBJ whole genome shotgun (WGS) entry which is preliminary data.</text>
</comment>
<keyword evidence="1" id="KW-1133">Transmembrane helix</keyword>
<feature type="transmembrane region" description="Helical" evidence="1">
    <location>
        <begin position="153"/>
        <end position="174"/>
    </location>
</feature>
<feature type="transmembrane region" description="Helical" evidence="1">
    <location>
        <begin position="71"/>
        <end position="92"/>
    </location>
</feature>
<keyword evidence="1" id="KW-0812">Transmembrane</keyword>
<evidence type="ECO:0000313" key="3">
    <source>
        <dbReference type="Proteomes" id="UP000886881"/>
    </source>
</evidence>
<reference evidence="2" key="2">
    <citation type="journal article" date="2021" name="PeerJ">
        <title>Extensive microbial diversity within the chicken gut microbiome revealed by metagenomics and culture.</title>
        <authorList>
            <person name="Gilroy R."/>
            <person name="Ravi A."/>
            <person name="Getino M."/>
            <person name="Pursley I."/>
            <person name="Horton D.L."/>
            <person name="Alikhan N.F."/>
            <person name="Baker D."/>
            <person name="Gharbi K."/>
            <person name="Hall N."/>
            <person name="Watson M."/>
            <person name="Adriaenssens E.M."/>
            <person name="Foster-Nyarko E."/>
            <person name="Jarju S."/>
            <person name="Secka A."/>
            <person name="Antonio M."/>
            <person name="Oren A."/>
            <person name="Chaudhuri R.R."/>
            <person name="La Ragione R."/>
            <person name="Hildebrand F."/>
            <person name="Pallen M.J."/>
        </authorList>
    </citation>
    <scope>NUCLEOTIDE SEQUENCE</scope>
    <source>
        <strain evidence="2">ChiHecec2B26-709</strain>
    </source>
</reference>
<protein>
    <submittedName>
        <fullName evidence="2">Uncharacterized protein</fullName>
    </submittedName>
</protein>
<dbReference type="AlphaFoldDB" id="A0A9D1GNA2"/>
<proteinExistence type="predicted"/>
<evidence type="ECO:0000256" key="1">
    <source>
        <dbReference type="SAM" id="Phobius"/>
    </source>
</evidence>
<evidence type="ECO:0000313" key="2">
    <source>
        <dbReference type="EMBL" id="HIT46685.1"/>
    </source>
</evidence>
<organism evidence="2 3">
    <name type="scientific">Candidatus Cryptobacteroides merdipullorum</name>
    <dbReference type="NCBI Taxonomy" id="2840771"/>
    <lineage>
        <taxon>Bacteria</taxon>
        <taxon>Pseudomonadati</taxon>
        <taxon>Bacteroidota</taxon>
        <taxon>Bacteroidia</taxon>
        <taxon>Bacteroidales</taxon>
        <taxon>Candidatus Cryptobacteroides</taxon>
    </lineage>
</organism>
<dbReference type="EMBL" id="DVLC01000044">
    <property type="protein sequence ID" value="HIT46685.1"/>
    <property type="molecule type" value="Genomic_DNA"/>
</dbReference>
<name>A0A9D1GNA2_9BACT</name>